<comment type="subcellular location">
    <subcellularLocation>
        <location evidence="1">Membrane</location>
        <topology evidence="1">Multi-pass membrane protein</topology>
    </subcellularLocation>
</comment>
<proteinExistence type="predicted"/>
<dbReference type="EMBL" id="CP134536">
    <property type="protein sequence ID" value="WNH11695.1"/>
    <property type="molecule type" value="Genomic_DNA"/>
</dbReference>
<gene>
    <name evidence="6" type="ORF">RHP49_12385</name>
</gene>
<dbReference type="Proteomes" id="UP001303407">
    <property type="component" value="Chromosome"/>
</dbReference>
<feature type="transmembrane region" description="Helical" evidence="5">
    <location>
        <begin position="43"/>
        <end position="61"/>
    </location>
</feature>
<name>A0ABY9Y0E3_9FLAO</name>
<sequence>MKKHIPFILRIIVAAILIQTLRFKFTAHPDSVYIFKKMGLEPYGRIGIGILELIAGLLLLIPKTVWLGALLTLSVIGGAILMHLTILGMEINNDNGILFTTAIVTFLLAFKILYIYKKDIPFINKSH</sequence>
<dbReference type="InterPro" id="IPR032808">
    <property type="entry name" value="DoxX"/>
</dbReference>
<keyword evidence="4 5" id="KW-0472">Membrane</keyword>
<evidence type="ECO:0000313" key="6">
    <source>
        <dbReference type="EMBL" id="WNH11695.1"/>
    </source>
</evidence>
<feature type="transmembrane region" description="Helical" evidence="5">
    <location>
        <begin position="7"/>
        <end position="23"/>
    </location>
</feature>
<feature type="transmembrane region" description="Helical" evidence="5">
    <location>
        <begin position="97"/>
        <end position="116"/>
    </location>
</feature>
<evidence type="ECO:0000256" key="4">
    <source>
        <dbReference type="ARBA" id="ARBA00023136"/>
    </source>
</evidence>
<evidence type="ECO:0000256" key="1">
    <source>
        <dbReference type="ARBA" id="ARBA00004141"/>
    </source>
</evidence>
<dbReference type="RefSeq" id="WP_415861674.1">
    <property type="nucleotide sequence ID" value="NZ_CP134536.1"/>
</dbReference>
<feature type="transmembrane region" description="Helical" evidence="5">
    <location>
        <begin position="68"/>
        <end position="91"/>
    </location>
</feature>
<evidence type="ECO:0000256" key="2">
    <source>
        <dbReference type="ARBA" id="ARBA00022692"/>
    </source>
</evidence>
<dbReference type="Pfam" id="PF13564">
    <property type="entry name" value="DoxX_2"/>
    <property type="match status" value="1"/>
</dbReference>
<evidence type="ECO:0000256" key="3">
    <source>
        <dbReference type="ARBA" id="ARBA00022989"/>
    </source>
</evidence>
<reference evidence="6 7" key="1">
    <citation type="submission" date="2023-09" db="EMBL/GenBank/DDBJ databases">
        <title>Thalassobella suaedae gen. nov., sp. nov., a marine bacterium of the family Flavobacteriaceae isolated from a halophyte Suaeda japonica.</title>
        <authorList>
            <person name="Lee S.Y."/>
            <person name="Hwang C.Y."/>
        </authorList>
    </citation>
    <scope>NUCLEOTIDE SEQUENCE [LARGE SCALE GENOMIC DNA]</scope>
    <source>
        <strain evidence="6 7">HL-DH10</strain>
    </source>
</reference>
<keyword evidence="3 5" id="KW-1133">Transmembrane helix</keyword>
<keyword evidence="2 5" id="KW-0812">Transmembrane</keyword>
<evidence type="ECO:0000256" key="5">
    <source>
        <dbReference type="SAM" id="Phobius"/>
    </source>
</evidence>
<organism evidence="6 7">
    <name type="scientific">Thalassobellus suaedae</name>
    <dbReference type="NCBI Taxonomy" id="3074124"/>
    <lineage>
        <taxon>Bacteria</taxon>
        <taxon>Pseudomonadati</taxon>
        <taxon>Bacteroidota</taxon>
        <taxon>Flavobacteriia</taxon>
        <taxon>Flavobacteriales</taxon>
        <taxon>Flavobacteriaceae</taxon>
        <taxon>Thalassobellus</taxon>
    </lineage>
</organism>
<accession>A0ABY9Y0E3</accession>
<keyword evidence="7" id="KW-1185">Reference proteome</keyword>
<evidence type="ECO:0000313" key="7">
    <source>
        <dbReference type="Proteomes" id="UP001303407"/>
    </source>
</evidence>
<protein>
    <submittedName>
        <fullName evidence="6">DoxX family protein</fullName>
    </submittedName>
</protein>